<protein>
    <recommendedName>
        <fullName evidence="3">DC1 domain-containing protein</fullName>
    </recommendedName>
</protein>
<dbReference type="InterPro" id="IPR004146">
    <property type="entry name" value="DC1"/>
</dbReference>
<dbReference type="PANTHER" id="PTHR46288">
    <property type="entry name" value="PHORBOL-ESTER/DAG-TYPE DOMAIN-CONTAINING PROTEIN"/>
    <property type="match status" value="1"/>
</dbReference>
<feature type="compositionally biased region" description="Low complexity" evidence="2">
    <location>
        <begin position="272"/>
        <end position="285"/>
    </location>
</feature>
<evidence type="ECO:0000259" key="3">
    <source>
        <dbReference type="Pfam" id="PF03107"/>
    </source>
</evidence>
<dbReference type="SUPFAM" id="SSF57889">
    <property type="entry name" value="Cysteine-rich domain"/>
    <property type="match status" value="3"/>
</dbReference>
<dbReference type="PANTHER" id="PTHR46288:SF17">
    <property type="entry name" value="CYSTEINE_HISTIDINE-RICH C1 DOMAIN PROTEIN"/>
    <property type="match status" value="1"/>
</dbReference>
<name>A0A6A2WZK2_HIBSY</name>
<evidence type="ECO:0000313" key="4">
    <source>
        <dbReference type="EMBL" id="KAE8661220.1"/>
    </source>
</evidence>
<feature type="compositionally biased region" description="Basic and acidic residues" evidence="2">
    <location>
        <begin position="358"/>
        <end position="368"/>
    </location>
</feature>
<gene>
    <name evidence="4" type="ORF">F3Y22_tig00116937pilonHSYRG00182</name>
</gene>
<feature type="compositionally biased region" description="Basic and acidic residues" evidence="2">
    <location>
        <begin position="378"/>
        <end position="391"/>
    </location>
</feature>
<feature type="compositionally biased region" description="Polar residues" evidence="2">
    <location>
        <begin position="400"/>
        <end position="423"/>
    </location>
</feature>
<dbReference type="Pfam" id="PF03107">
    <property type="entry name" value="C1_2"/>
    <property type="match status" value="3"/>
</dbReference>
<feature type="domain" description="DC1" evidence="3">
    <location>
        <begin position="127"/>
        <end position="172"/>
    </location>
</feature>
<feature type="domain" description="DC1" evidence="3">
    <location>
        <begin position="12"/>
        <end position="59"/>
    </location>
</feature>
<organism evidence="4 5">
    <name type="scientific">Hibiscus syriacus</name>
    <name type="common">Rose of Sharon</name>
    <dbReference type="NCBI Taxonomy" id="106335"/>
    <lineage>
        <taxon>Eukaryota</taxon>
        <taxon>Viridiplantae</taxon>
        <taxon>Streptophyta</taxon>
        <taxon>Embryophyta</taxon>
        <taxon>Tracheophyta</taxon>
        <taxon>Spermatophyta</taxon>
        <taxon>Magnoliopsida</taxon>
        <taxon>eudicotyledons</taxon>
        <taxon>Gunneridae</taxon>
        <taxon>Pentapetalae</taxon>
        <taxon>rosids</taxon>
        <taxon>malvids</taxon>
        <taxon>Malvales</taxon>
        <taxon>Malvaceae</taxon>
        <taxon>Malvoideae</taxon>
        <taxon>Hibiscus</taxon>
    </lineage>
</organism>
<dbReference type="Proteomes" id="UP000436088">
    <property type="component" value="Unassembled WGS sequence"/>
</dbReference>
<dbReference type="OrthoDB" id="1483207at2759"/>
<keyword evidence="5" id="KW-1185">Reference proteome</keyword>
<feature type="region of interest" description="Disordered" evidence="2">
    <location>
        <begin position="354"/>
        <end position="423"/>
    </location>
</feature>
<evidence type="ECO:0000256" key="2">
    <source>
        <dbReference type="SAM" id="MobiDB-lite"/>
    </source>
</evidence>
<feature type="domain" description="DC1" evidence="3">
    <location>
        <begin position="69"/>
        <end position="116"/>
    </location>
</feature>
<proteinExistence type="predicted"/>
<evidence type="ECO:0000313" key="5">
    <source>
        <dbReference type="Proteomes" id="UP000436088"/>
    </source>
</evidence>
<dbReference type="InterPro" id="IPR046349">
    <property type="entry name" value="C1-like_sf"/>
</dbReference>
<feature type="region of interest" description="Disordered" evidence="2">
    <location>
        <begin position="315"/>
        <end position="335"/>
    </location>
</feature>
<reference evidence="4" key="1">
    <citation type="submission" date="2019-09" db="EMBL/GenBank/DDBJ databases">
        <title>Draft genome information of white flower Hibiscus syriacus.</title>
        <authorList>
            <person name="Kim Y.-M."/>
        </authorList>
    </citation>
    <scope>NUCLEOTIDE SEQUENCE [LARGE SCALE GENOMIC DNA]</scope>
    <source>
        <strain evidence="4">YM2019G1</strain>
    </source>
</reference>
<comment type="caution">
    <text evidence="4">The sequence shown here is derived from an EMBL/GenBank/DDBJ whole genome shotgun (WGS) entry which is preliminary data.</text>
</comment>
<feature type="region of interest" description="Disordered" evidence="2">
    <location>
        <begin position="243"/>
        <end position="287"/>
    </location>
</feature>
<dbReference type="AlphaFoldDB" id="A0A6A2WZK2"/>
<feature type="compositionally biased region" description="Polar residues" evidence="2">
    <location>
        <begin position="251"/>
        <end position="265"/>
    </location>
</feature>
<sequence>MEELQEEHIYHFSHQHPILHTTGSIPDGDIICSGCKLSILPANGYYTCKTCPFYLHQVCYNMPRKTRHPSHPNHLLTLHVVPSDSDRTFECRACGHPVNGFYYNCAECCICYHVLCSALPLSVSITCHLHTLKLEFSPPFDLQCDICQKLAIYNGWLYRCQICEFDAHLACAILNQITQSFRHPPALLADSSTTKIKHSSASLMETKQRENFINEGTELMQLVSLGVTRNNNDNTVVGWHQRLHGPKKKLTTGNGQDVHTGSTSPVRKVQETDQSSLLSSDTSMEPTPSYQFSDGCFSIDLAGSYSSFDHTIQARKESKVSDSDATAPGKGKETTIERKNMLDRITSNLEPPKQETIYGKKESFDSRMSEAFLSRNRTHSEEQGNRKKLSNESRSMPGVGNQSNKSENVSASNHISCISSEFP</sequence>
<accession>A0A6A2WZK2</accession>
<evidence type="ECO:0000256" key="1">
    <source>
        <dbReference type="ARBA" id="ARBA00022737"/>
    </source>
</evidence>
<dbReference type="EMBL" id="VEPZ02001724">
    <property type="protein sequence ID" value="KAE8661220.1"/>
    <property type="molecule type" value="Genomic_DNA"/>
</dbReference>
<keyword evidence="1" id="KW-0677">Repeat</keyword>